<dbReference type="AlphaFoldDB" id="A0A521E991"/>
<dbReference type="PANTHER" id="PTHR37299">
    <property type="entry name" value="TRANSCRIPTIONAL REGULATOR-RELATED"/>
    <property type="match status" value="1"/>
</dbReference>
<dbReference type="SMART" id="SM00850">
    <property type="entry name" value="LytTR"/>
    <property type="match status" value="1"/>
</dbReference>
<dbReference type="EMBL" id="FXTB01000008">
    <property type="protein sequence ID" value="SMO80332.1"/>
    <property type="molecule type" value="Genomic_DNA"/>
</dbReference>
<proteinExistence type="predicted"/>
<dbReference type="GO" id="GO:0000156">
    <property type="term" value="F:phosphorelay response regulator activity"/>
    <property type="evidence" value="ECO:0007669"/>
    <property type="project" value="InterPro"/>
</dbReference>
<protein>
    <submittedName>
        <fullName evidence="2">LytTr DNA-binding domain-containing protein</fullName>
    </submittedName>
</protein>
<dbReference type="Pfam" id="PF04397">
    <property type="entry name" value="LytTR"/>
    <property type="match status" value="1"/>
</dbReference>
<evidence type="ECO:0000259" key="1">
    <source>
        <dbReference type="PROSITE" id="PS50930"/>
    </source>
</evidence>
<keyword evidence="2" id="KW-0238">DNA-binding</keyword>
<dbReference type="PANTHER" id="PTHR37299:SF1">
    <property type="entry name" value="STAGE 0 SPORULATION PROTEIN A HOMOLOG"/>
    <property type="match status" value="1"/>
</dbReference>
<evidence type="ECO:0000313" key="2">
    <source>
        <dbReference type="EMBL" id="SMO80332.1"/>
    </source>
</evidence>
<dbReference type="InterPro" id="IPR007492">
    <property type="entry name" value="LytTR_DNA-bd_dom"/>
</dbReference>
<accession>A0A521E991</accession>
<feature type="domain" description="HTH LytTR-type" evidence="1">
    <location>
        <begin position="8"/>
        <end position="107"/>
    </location>
</feature>
<dbReference type="Proteomes" id="UP000319040">
    <property type="component" value="Unassembled WGS sequence"/>
</dbReference>
<reference evidence="2 3" key="1">
    <citation type="submission" date="2017-05" db="EMBL/GenBank/DDBJ databases">
        <authorList>
            <person name="Varghese N."/>
            <person name="Submissions S."/>
        </authorList>
    </citation>
    <scope>NUCLEOTIDE SEQUENCE [LARGE SCALE GENOMIC DNA]</scope>
    <source>
        <strain evidence="2 3">DSM 27040</strain>
    </source>
</reference>
<dbReference type="PROSITE" id="PS50930">
    <property type="entry name" value="HTH_LYTTR"/>
    <property type="match status" value="1"/>
</dbReference>
<dbReference type="GO" id="GO:0003677">
    <property type="term" value="F:DNA binding"/>
    <property type="evidence" value="ECO:0007669"/>
    <property type="project" value="UniProtKB-KW"/>
</dbReference>
<dbReference type="Gene3D" id="2.40.50.1020">
    <property type="entry name" value="LytTr DNA-binding domain"/>
    <property type="match status" value="1"/>
</dbReference>
<organism evidence="2 3">
    <name type="scientific">Saccharicrinis carchari</name>
    <dbReference type="NCBI Taxonomy" id="1168039"/>
    <lineage>
        <taxon>Bacteria</taxon>
        <taxon>Pseudomonadati</taxon>
        <taxon>Bacteroidota</taxon>
        <taxon>Bacteroidia</taxon>
        <taxon>Marinilabiliales</taxon>
        <taxon>Marinilabiliaceae</taxon>
        <taxon>Saccharicrinis</taxon>
    </lineage>
</organism>
<sequence>MKKSTGKLVLSTRDHYHLIEIENIVYCQSENTYTTFYLNDGQKIKVSVPIKTVENQLPTKSFVRPHQSYLVNVQHIKSIHKCAGGNLLMDNGQTISISSRKKSQLLHFLQNIARIQV</sequence>
<dbReference type="InterPro" id="IPR046947">
    <property type="entry name" value="LytR-like"/>
</dbReference>
<evidence type="ECO:0000313" key="3">
    <source>
        <dbReference type="Proteomes" id="UP000319040"/>
    </source>
</evidence>
<dbReference type="OrthoDB" id="2168082at2"/>
<keyword evidence="3" id="KW-1185">Reference proteome</keyword>
<name>A0A521E991_SACCC</name>
<dbReference type="RefSeq" id="WP_142534090.1">
    <property type="nucleotide sequence ID" value="NZ_FXTB01000008.1"/>
</dbReference>
<gene>
    <name evidence="2" type="ORF">SAMN06265379_10833</name>
</gene>